<keyword evidence="1" id="KW-0175">Coiled coil</keyword>
<dbReference type="Proteomes" id="UP000789831">
    <property type="component" value="Unassembled WGS sequence"/>
</dbReference>
<gene>
    <name evidence="2" type="ORF">AGERDE_LOCUS5510</name>
</gene>
<organism evidence="2 3">
    <name type="scientific">Ambispora gerdemannii</name>
    <dbReference type="NCBI Taxonomy" id="144530"/>
    <lineage>
        <taxon>Eukaryota</taxon>
        <taxon>Fungi</taxon>
        <taxon>Fungi incertae sedis</taxon>
        <taxon>Mucoromycota</taxon>
        <taxon>Glomeromycotina</taxon>
        <taxon>Glomeromycetes</taxon>
        <taxon>Archaeosporales</taxon>
        <taxon>Ambisporaceae</taxon>
        <taxon>Ambispora</taxon>
    </lineage>
</organism>
<dbReference type="AlphaFoldDB" id="A0A9N9AEI4"/>
<protein>
    <submittedName>
        <fullName evidence="2">6681_t:CDS:1</fullName>
    </submittedName>
</protein>
<dbReference type="EMBL" id="CAJVPL010000752">
    <property type="protein sequence ID" value="CAG8526688.1"/>
    <property type="molecule type" value="Genomic_DNA"/>
</dbReference>
<evidence type="ECO:0000313" key="2">
    <source>
        <dbReference type="EMBL" id="CAG8526688.1"/>
    </source>
</evidence>
<name>A0A9N9AEI4_9GLOM</name>
<accession>A0A9N9AEI4</accession>
<evidence type="ECO:0000256" key="1">
    <source>
        <dbReference type="SAM" id="Coils"/>
    </source>
</evidence>
<keyword evidence="3" id="KW-1185">Reference proteome</keyword>
<sequence length="209" mass="24360">MSCYVSYTVIPPYSHTVGTLVIFEMKRAYKNGGYVEVEGMTDNKEPRCNFYKRQRLIIRRFPTQDDVGTSERDENDEKLDVQSEEKWKEDIYQSYYENYEDADLNEVIDNHDAAVSTNTSPAAEEPKFIHDQEISSIFQLFLKQTVSQRQSAFEESQKLKQECADVQQQLKLLHKCCDVAHEKINVLENENGVLKEVNAYLKKLLADRK</sequence>
<comment type="caution">
    <text evidence="2">The sequence shown here is derived from an EMBL/GenBank/DDBJ whole genome shotgun (WGS) entry which is preliminary data.</text>
</comment>
<feature type="coiled-coil region" evidence="1">
    <location>
        <begin position="142"/>
        <end position="169"/>
    </location>
</feature>
<evidence type="ECO:0000313" key="3">
    <source>
        <dbReference type="Proteomes" id="UP000789831"/>
    </source>
</evidence>
<dbReference type="OrthoDB" id="10495663at2759"/>
<proteinExistence type="predicted"/>
<reference evidence="2" key="1">
    <citation type="submission" date="2021-06" db="EMBL/GenBank/DDBJ databases">
        <authorList>
            <person name="Kallberg Y."/>
            <person name="Tangrot J."/>
            <person name="Rosling A."/>
        </authorList>
    </citation>
    <scope>NUCLEOTIDE SEQUENCE</scope>
    <source>
        <strain evidence="2">MT106</strain>
    </source>
</reference>